<protein>
    <recommendedName>
        <fullName evidence="3">Ricin B lectin domain-containing protein</fullName>
    </recommendedName>
</protein>
<dbReference type="EMBL" id="CAJNOJ010000266">
    <property type="protein sequence ID" value="CAF1352977.1"/>
    <property type="molecule type" value="Genomic_DNA"/>
</dbReference>
<dbReference type="AlphaFoldDB" id="A0A815HL09"/>
<dbReference type="SUPFAM" id="SSF51445">
    <property type="entry name" value="(Trans)glycosidases"/>
    <property type="match status" value="1"/>
</dbReference>
<feature type="domain" description="Ricin B lectin" evidence="3">
    <location>
        <begin position="514"/>
        <end position="590"/>
    </location>
</feature>
<dbReference type="InterPro" id="IPR017853">
    <property type="entry name" value="GH"/>
</dbReference>
<dbReference type="CDD" id="cd00161">
    <property type="entry name" value="beta-trefoil_Ricin-like"/>
    <property type="match status" value="1"/>
</dbReference>
<dbReference type="Gene3D" id="3.20.20.80">
    <property type="entry name" value="Glycosidases"/>
    <property type="match status" value="1"/>
</dbReference>
<dbReference type="Proteomes" id="UP000663852">
    <property type="component" value="Unassembled WGS sequence"/>
</dbReference>
<feature type="signal peptide" evidence="2">
    <location>
        <begin position="1"/>
        <end position="27"/>
    </location>
</feature>
<evidence type="ECO:0000313" key="5">
    <source>
        <dbReference type="Proteomes" id="UP000663852"/>
    </source>
</evidence>
<gene>
    <name evidence="4" type="ORF">EDS130_LOCUS33387</name>
</gene>
<organism evidence="4 5">
    <name type="scientific">Adineta ricciae</name>
    <name type="common">Rotifer</name>
    <dbReference type="NCBI Taxonomy" id="249248"/>
    <lineage>
        <taxon>Eukaryota</taxon>
        <taxon>Metazoa</taxon>
        <taxon>Spiralia</taxon>
        <taxon>Gnathifera</taxon>
        <taxon>Rotifera</taxon>
        <taxon>Eurotatoria</taxon>
        <taxon>Bdelloidea</taxon>
        <taxon>Adinetida</taxon>
        <taxon>Adinetidae</taxon>
        <taxon>Adineta</taxon>
    </lineage>
</organism>
<proteinExistence type="predicted"/>
<dbReference type="PROSITE" id="PS50231">
    <property type="entry name" value="RICIN_B_LECTIN"/>
    <property type="match status" value="1"/>
</dbReference>
<name>A0A815HL09_ADIRI</name>
<dbReference type="Gene3D" id="2.80.10.50">
    <property type="match status" value="2"/>
</dbReference>
<dbReference type="SUPFAM" id="SSF50370">
    <property type="entry name" value="Ricin B-like lectins"/>
    <property type="match status" value="1"/>
</dbReference>
<keyword evidence="2" id="KW-0732">Signal</keyword>
<evidence type="ECO:0000259" key="3">
    <source>
        <dbReference type="Pfam" id="PF14200"/>
    </source>
</evidence>
<dbReference type="InterPro" id="IPR035992">
    <property type="entry name" value="Ricin_B-like_lectins"/>
</dbReference>
<evidence type="ECO:0000313" key="4">
    <source>
        <dbReference type="EMBL" id="CAF1352977.1"/>
    </source>
</evidence>
<comment type="caution">
    <text evidence="4">The sequence shown here is derived from an EMBL/GenBank/DDBJ whole genome shotgun (WGS) entry which is preliminary data.</text>
</comment>
<sequence>MIRHSVFDTMQRWCLLFIVVVLPIVSADTRKAFQADSFVESIGVNTHWAFPGIYSDNYARLKAKLGESGIRYVRDGTFSPLLYTRANDLYDSFGIKTNMVTGRWVPGSWPAPLDPTQIDAELNEMKTRALQTVVAIEAPNEYDHTHGPDTDWVSTIRNYSITLYNKVKADPALKNIPVIGPSFGPYESYHAVGNLDPYIDYVNQHMYYWTYWPGFSGFDSNGSYSIDWYLNLLTPEQSPSRKPIQATETGHTTFTDLGGVSEEADGKYTLRILAEFFRRGIYRSYKYEFIDQSLPDREGFFGLLRNNLTEKPSFRALKNLISLLNDKGSAFTPASLNYTLTGNLANVRQLLFQKRNGDFYLMVWNEVSSWDVARKFNLYPSPQQLQLSVQGNYTLTEATLYAFNNNADVDVSTLPVINNQVTFSSTDKISVLRLKSGTSSTTSAVSTTSTTSTVSTTSTASTVSTTSTASTVSTNAAFGGVYRITPKFAPQAALYAANEQNYAFISQIYYSGATNQQWILEPLGGDFYRIKNRVGGRVLSVLDCNAYDGGAVQLYDWSNTDCQKWKVEALSNGYYRLTPKHALNQCLDIPMCSTVGGILIHQWSWSNSDCQQWQLQRLESTI</sequence>
<evidence type="ECO:0000256" key="1">
    <source>
        <dbReference type="SAM" id="MobiDB-lite"/>
    </source>
</evidence>
<feature type="chain" id="PRO_5032356842" description="Ricin B lectin domain-containing protein" evidence="2">
    <location>
        <begin position="28"/>
        <end position="622"/>
    </location>
</feature>
<dbReference type="Pfam" id="PF14200">
    <property type="entry name" value="RicinB_lectin_2"/>
    <property type="match status" value="1"/>
</dbReference>
<dbReference type="OrthoDB" id="9985872at2759"/>
<dbReference type="InterPro" id="IPR000772">
    <property type="entry name" value="Ricin_B_lectin"/>
</dbReference>
<feature type="region of interest" description="Disordered" evidence="1">
    <location>
        <begin position="440"/>
        <end position="460"/>
    </location>
</feature>
<reference evidence="4" key="1">
    <citation type="submission" date="2021-02" db="EMBL/GenBank/DDBJ databases">
        <authorList>
            <person name="Nowell W R."/>
        </authorList>
    </citation>
    <scope>NUCLEOTIDE SEQUENCE</scope>
</reference>
<evidence type="ECO:0000256" key="2">
    <source>
        <dbReference type="SAM" id="SignalP"/>
    </source>
</evidence>
<accession>A0A815HL09</accession>